<evidence type="ECO:0000256" key="4">
    <source>
        <dbReference type="ARBA" id="ARBA00023136"/>
    </source>
</evidence>
<feature type="domain" description="Methyl-accepting transducer" evidence="9">
    <location>
        <begin position="268"/>
        <end position="504"/>
    </location>
</feature>
<keyword evidence="4 8" id="KW-0472">Membrane</keyword>
<name>E7N4T4_9FIRM</name>
<comment type="subcellular location">
    <subcellularLocation>
        <location evidence="1">Membrane</location>
        <topology evidence="1">Multi-pass membrane protein</topology>
    </subcellularLocation>
</comment>
<evidence type="ECO:0000256" key="8">
    <source>
        <dbReference type="SAM" id="Phobius"/>
    </source>
</evidence>
<dbReference type="Proteomes" id="UP000004633">
    <property type="component" value="Unassembled WGS sequence"/>
</dbReference>
<evidence type="ECO:0000259" key="9">
    <source>
        <dbReference type="PROSITE" id="PS50111"/>
    </source>
</evidence>
<keyword evidence="2 8" id="KW-0812">Transmembrane</keyword>
<dbReference type="Pfam" id="PF13675">
    <property type="entry name" value="PilJ"/>
    <property type="match status" value="1"/>
</dbReference>
<feature type="transmembrane region" description="Helical" evidence="8">
    <location>
        <begin position="177"/>
        <end position="198"/>
    </location>
</feature>
<feature type="transmembrane region" description="Helical" evidence="8">
    <location>
        <begin position="7"/>
        <end position="26"/>
    </location>
</feature>
<dbReference type="InterPro" id="IPR029095">
    <property type="entry name" value="NarX-like_N"/>
</dbReference>
<dbReference type="Pfam" id="PF00672">
    <property type="entry name" value="HAMP"/>
    <property type="match status" value="1"/>
</dbReference>
<feature type="domain" description="HAMP" evidence="10">
    <location>
        <begin position="195"/>
        <end position="249"/>
    </location>
</feature>
<evidence type="ECO:0000256" key="7">
    <source>
        <dbReference type="PROSITE-ProRule" id="PRU00284"/>
    </source>
</evidence>
<evidence type="ECO:0000313" key="11">
    <source>
        <dbReference type="EMBL" id="EFW28815.1"/>
    </source>
</evidence>
<dbReference type="PROSITE" id="PS50111">
    <property type="entry name" value="CHEMOTAXIS_TRANSDUC_2"/>
    <property type="match status" value="1"/>
</dbReference>
<evidence type="ECO:0000259" key="10">
    <source>
        <dbReference type="PROSITE" id="PS50885"/>
    </source>
</evidence>
<dbReference type="PROSITE" id="PS50885">
    <property type="entry name" value="HAMP"/>
    <property type="match status" value="1"/>
</dbReference>
<evidence type="ECO:0000256" key="1">
    <source>
        <dbReference type="ARBA" id="ARBA00004141"/>
    </source>
</evidence>
<dbReference type="InterPro" id="IPR003660">
    <property type="entry name" value="HAMP_dom"/>
</dbReference>
<sequence length="554" mass="58993">MSIRVKLLSILITLFVFIVALVGFNFHTFDQLKGDSPMVNASGSLRMKAYQLSWLSARLVSADGADADTIRKNIEEFIAQYDKILKGLDAGDPALNLTKTDDPAARAQLDAIKPRWEAYRAQVTAVMNADSLEARAAADAKVAASVADYVAEVNKLVGAYDAASQEKVAASKTVQEIVILLALIIVGGAFFVIFTQILRPLAMLTHSFADIAEGDGDLTQRMHAERDDEIGQIVQYFNKFVANLQAIMRGAQDAAEQVSALSTNLSQASSESSRAVEHVAHIITDVAGDANAQNADMQGLADRVTAIAGNMAQMLDYAQHSSELSVGSKENAEAGRTNVSNVSAQTDRLRGIVDEMNENVRTLTQYAEDINQIVDIIKELSGQTNLLALNAAIEAARAGESGRGFAVVAEEVRKLAENSGNAADEVTKKIADIRGQVTQTRTANDTLVRELDEIIAVVKGLTGALDTILESSRASADAVAEISALSRSTSSDTKDMETTTQGVAKSATHIASLSEDSAAAIEQQTASIEEFTATAENLAQLAANLEGLVGKFKV</sequence>
<keyword evidence="5 7" id="KW-0807">Transducer</keyword>
<dbReference type="InterPro" id="IPR042295">
    <property type="entry name" value="NarX-like_N_sf"/>
</dbReference>
<dbReference type="EMBL" id="AECV01000057">
    <property type="protein sequence ID" value="EFW28815.1"/>
    <property type="molecule type" value="Genomic_DNA"/>
</dbReference>
<proteinExistence type="inferred from homology"/>
<dbReference type="PANTHER" id="PTHR32089">
    <property type="entry name" value="METHYL-ACCEPTING CHEMOTAXIS PROTEIN MCPB"/>
    <property type="match status" value="1"/>
</dbReference>
<keyword evidence="12" id="KW-1185">Reference proteome</keyword>
<evidence type="ECO:0000256" key="2">
    <source>
        <dbReference type="ARBA" id="ARBA00022692"/>
    </source>
</evidence>
<dbReference type="SMART" id="SM00283">
    <property type="entry name" value="MA"/>
    <property type="match status" value="1"/>
</dbReference>
<dbReference type="SMART" id="SM00304">
    <property type="entry name" value="HAMP"/>
    <property type="match status" value="1"/>
</dbReference>
<dbReference type="HOGENOM" id="CLU_000445_107_27_9"/>
<dbReference type="AlphaFoldDB" id="E7N4T4"/>
<dbReference type="CDD" id="cd06225">
    <property type="entry name" value="HAMP"/>
    <property type="match status" value="1"/>
</dbReference>
<evidence type="ECO:0000313" key="12">
    <source>
        <dbReference type="Proteomes" id="UP000004633"/>
    </source>
</evidence>
<dbReference type="GO" id="GO:0007165">
    <property type="term" value="P:signal transduction"/>
    <property type="evidence" value="ECO:0007669"/>
    <property type="project" value="UniProtKB-KW"/>
</dbReference>
<dbReference type="GO" id="GO:0016020">
    <property type="term" value="C:membrane"/>
    <property type="evidence" value="ECO:0007669"/>
    <property type="project" value="UniProtKB-SubCell"/>
</dbReference>
<comment type="similarity">
    <text evidence="6">Belongs to the methyl-accepting chemotaxis (MCP) protein family.</text>
</comment>
<evidence type="ECO:0000256" key="3">
    <source>
        <dbReference type="ARBA" id="ARBA00022989"/>
    </source>
</evidence>
<evidence type="ECO:0000256" key="6">
    <source>
        <dbReference type="ARBA" id="ARBA00029447"/>
    </source>
</evidence>
<dbReference type="Pfam" id="PF00015">
    <property type="entry name" value="MCPsignal"/>
    <property type="match status" value="1"/>
</dbReference>
<dbReference type="STRING" id="749551.HMPREF9555_02029"/>
<protein>
    <submittedName>
        <fullName evidence="11">Methyl-accepting chemotaxis protein signaling domain protein</fullName>
    </submittedName>
</protein>
<organism evidence="11 12">
    <name type="scientific">Selenomonas artemidis F0399</name>
    <dbReference type="NCBI Taxonomy" id="749551"/>
    <lineage>
        <taxon>Bacteria</taxon>
        <taxon>Bacillati</taxon>
        <taxon>Bacillota</taxon>
        <taxon>Negativicutes</taxon>
        <taxon>Selenomonadales</taxon>
        <taxon>Selenomonadaceae</taxon>
        <taxon>Selenomonas</taxon>
    </lineage>
</organism>
<dbReference type="PANTHER" id="PTHR32089:SF112">
    <property type="entry name" value="LYSOZYME-LIKE PROTEIN-RELATED"/>
    <property type="match status" value="1"/>
</dbReference>
<dbReference type="Gene3D" id="6.10.340.10">
    <property type="match status" value="1"/>
</dbReference>
<comment type="caution">
    <text evidence="11">The sequence shown here is derived from an EMBL/GenBank/DDBJ whole genome shotgun (WGS) entry which is preliminary data.</text>
</comment>
<reference evidence="11 12" key="1">
    <citation type="submission" date="2010-08" db="EMBL/GenBank/DDBJ databases">
        <authorList>
            <person name="Weinstock G."/>
            <person name="Sodergren E."/>
            <person name="Clifton S."/>
            <person name="Fulton L."/>
            <person name="Fulton B."/>
            <person name="Courtney L."/>
            <person name="Fronick C."/>
            <person name="Harrison M."/>
            <person name="Strong C."/>
            <person name="Farmer C."/>
            <person name="Delahaunty K."/>
            <person name="Markovic C."/>
            <person name="Hall O."/>
            <person name="Minx P."/>
            <person name="Tomlinson C."/>
            <person name="Mitreva M."/>
            <person name="Hou S."/>
            <person name="Chen J."/>
            <person name="Wollam A."/>
            <person name="Pepin K.H."/>
            <person name="Johnson M."/>
            <person name="Bhonagiri V."/>
            <person name="Zhang X."/>
            <person name="Suruliraj S."/>
            <person name="Warren W."/>
            <person name="Chinwalla A."/>
            <person name="Mardis E.R."/>
            <person name="Wilson R.K."/>
        </authorList>
    </citation>
    <scope>NUCLEOTIDE SEQUENCE [LARGE SCALE GENOMIC DNA]</scope>
    <source>
        <strain evidence="11 12">F0399</strain>
    </source>
</reference>
<dbReference type="InterPro" id="IPR004089">
    <property type="entry name" value="MCPsignal_dom"/>
</dbReference>
<dbReference type="SUPFAM" id="SSF58104">
    <property type="entry name" value="Methyl-accepting chemotaxis protein (MCP) signaling domain"/>
    <property type="match status" value="1"/>
</dbReference>
<dbReference type="RefSeq" id="WP_009350676.1">
    <property type="nucleotide sequence ID" value="NZ_GL638156.1"/>
</dbReference>
<dbReference type="Gene3D" id="1.20.120.960">
    <property type="entry name" value="Histidine kinase NarX, sensor domain"/>
    <property type="match status" value="1"/>
</dbReference>
<dbReference type="Gene3D" id="1.10.287.950">
    <property type="entry name" value="Methyl-accepting chemotaxis protein"/>
    <property type="match status" value="1"/>
</dbReference>
<keyword evidence="3 8" id="KW-1133">Transmembrane helix</keyword>
<accession>E7N4T4</accession>
<gene>
    <name evidence="11" type="ORF">HMPREF9555_02029</name>
</gene>
<evidence type="ECO:0000256" key="5">
    <source>
        <dbReference type="ARBA" id="ARBA00023224"/>
    </source>
</evidence>